<accession>A0A2T3AFU4</accession>
<organism evidence="3 4">
    <name type="scientific">Coniella lustricola</name>
    <dbReference type="NCBI Taxonomy" id="2025994"/>
    <lineage>
        <taxon>Eukaryota</taxon>
        <taxon>Fungi</taxon>
        <taxon>Dikarya</taxon>
        <taxon>Ascomycota</taxon>
        <taxon>Pezizomycotina</taxon>
        <taxon>Sordariomycetes</taxon>
        <taxon>Sordariomycetidae</taxon>
        <taxon>Diaporthales</taxon>
        <taxon>Schizoparmaceae</taxon>
        <taxon>Coniella</taxon>
    </lineage>
</organism>
<feature type="region of interest" description="Disordered" evidence="1">
    <location>
        <begin position="118"/>
        <end position="137"/>
    </location>
</feature>
<evidence type="ECO:0000256" key="1">
    <source>
        <dbReference type="SAM" id="MobiDB-lite"/>
    </source>
</evidence>
<dbReference type="AlphaFoldDB" id="A0A2T3AFU4"/>
<reference evidence="3 4" key="1">
    <citation type="journal article" date="2018" name="Mycol. Prog.">
        <title>Coniella lustricola, a new species from submerged detritus.</title>
        <authorList>
            <person name="Raudabaugh D.B."/>
            <person name="Iturriaga T."/>
            <person name="Carver A."/>
            <person name="Mondo S."/>
            <person name="Pangilinan J."/>
            <person name="Lipzen A."/>
            <person name="He G."/>
            <person name="Amirebrahimi M."/>
            <person name="Grigoriev I.V."/>
            <person name="Miller A.N."/>
        </authorList>
    </citation>
    <scope>NUCLEOTIDE SEQUENCE [LARGE SCALE GENOMIC DNA]</scope>
    <source>
        <strain evidence="3 4">B22-T-1</strain>
    </source>
</reference>
<sequence>MLHLWISAIPIVLCSLSPSLSLVALRSMWLRSNPMAQEPSCGPPSGEGVEKLCLLECSMTSMGLVTIVVNWQPEETALLPRQEHLTAATLQMKLFVSLGAGLSGSPNEHLRGRPMCTMEDGEGASRQVPVPDSFLRT</sequence>
<evidence type="ECO:0000313" key="3">
    <source>
        <dbReference type="EMBL" id="PSR97038.1"/>
    </source>
</evidence>
<proteinExistence type="predicted"/>
<dbReference type="EMBL" id="KZ678395">
    <property type="protein sequence ID" value="PSR97038.1"/>
    <property type="molecule type" value="Genomic_DNA"/>
</dbReference>
<dbReference type="InParanoid" id="A0A2T3AFU4"/>
<evidence type="ECO:0008006" key="5">
    <source>
        <dbReference type="Google" id="ProtNLM"/>
    </source>
</evidence>
<name>A0A2T3AFU4_9PEZI</name>
<dbReference type="Proteomes" id="UP000241462">
    <property type="component" value="Unassembled WGS sequence"/>
</dbReference>
<keyword evidence="4" id="KW-1185">Reference proteome</keyword>
<feature type="chain" id="PRO_5015710324" description="Ig-like domain-containing protein" evidence="2">
    <location>
        <begin position="22"/>
        <end position="137"/>
    </location>
</feature>
<keyword evidence="2" id="KW-0732">Signal</keyword>
<gene>
    <name evidence="3" type="ORF">BD289DRAFT_125386</name>
</gene>
<evidence type="ECO:0000313" key="4">
    <source>
        <dbReference type="Proteomes" id="UP000241462"/>
    </source>
</evidence>
<feature type="signal peptide" evidence="2">
    <location>
        <begin position="1"/>
        <end position="21"/>
    </location>
</feature>
<protein>
    <recommendedName>
        <fullName evidence="5">Ig-like domain-containing protein</fullName>
    </recommendedName>
</protein>
<evidence type="ECO:0000256" key="2">
    <source>
        <dbReference type="SAM" id="SignalP"/>
    </source>
</evidence>